<dbReference type="EMBL" id="CAJNJA010049254">
    <property type="protein sequence ID" value="CAE7836407.1"/>
    <property type="molecule type" value="Genomic_DNA"/>
</dbReference>
<name>A0A812ZNM3_9DINO</name>
<gene>
    <name evidence="1" type="ORF">SNEC2469_LOCUS25169</name>
</gene>
<accession>A0A812ZNM3</accession>
<dbReference type="AlphaFoldDB" id="A0A812ZNM3"/>
<protein>
    <submittedName>
        <fullName evidence="1">Uncharacterized protein</fullName>
    </submittedName>
</protein>
<sequence length="161" mass="17508">MHKLGIQVLPSPGMMAIMGGKVAMLSVGLGDTLMQFTIEQSATGFKESLVCEPHGIKQSRRHILQGGHVEHRFGGHARTLHRSARLQEDAGFPAAWHQAEQTGEGIWITTRFGGHTHTLHHGGVCGGLQEDVGSPDARHQAEQRSYGLHAIVEFDVPISPR</sequence>
<proteinExistence type="predicted"/>
<keyword evidence="2" id="KW-1185">Reference proteome</keyword>
<organism evidence="1 2">
    <name type="scientific">Symbiodinium necroappetens</name>
    <dbReference type="NCBI Taxonomy" id="1628268"/>
    <lineage>
        <taxon>Eukaryota</taxon>
        <taxon>Sar</taxon>
        <taxon>Alveolata</taxon>
        <taxon>Dinophyceae</taxon>
        <taxon>Suessiales</taxon>
        <taxon>Symbiodiniaceae</taxon>
        <taxon>Symbiodinium</taxon>
    </lineage>
</organism>
<evidence type="ECO:0000313" key="1">
    <source>
        <dbReference type="EMBL" id="CAE7836407.1"/>
    </source>
</evidence>
<comment type="caution">
    <text evidence="1">The sequence shown here is derived from an EMBL/GenBank/DDBJ whole genome shotgun (WGS) entry which is preliminary data.</text>
</comment>
<dbReference type="Proteomes" id="UP000601435">
    <property type="component" value="Unassembled WGS sequence"/>
</dbReference>
<evidence type="ECO:0000313" key="2">
    <source>
        <dbReference type="Proteomes" id="UP000601435"/>
    </source>
</evidence>
<reference evidence="1" key="1">
    <citation type="submission" date="2021-02" db="EMBL/GenBank/DDBJ databases">
        <authorList>
            <person name="Dougan E. K."/>
            <person name="Rhodes N."/>
            <person name="Thang M."/>
            <person name="Chan C."/>
        </authorList>
    </citation>
    <scope>NUCLEOTIDE SEQUENCE</scope>
</reference>